<dbReference type="InterPro" id="IPR014001">
    <property type="entry name" value="Helicase_ATP-bd"/>
</dbReference>
<dbReference type="GO" id="GO:0043138">
    <property type="term" value="F:3'-5' DNA helicase activity"/>
    <property type="evidence" value="ECO:0007669"/>
    <property type="project" value="UniProtKB-EC"/>
</dbReference>
<dbReference type="GO" id="GO:0009378">
    <property type="term" value="F:four-way junction helicase activity"/>
    <property type="evidence" value="ECO:0007669"/>
    <property type="project" value="TreeGrafter"/>
</dbReference>
<dbReference type="PANTHER" id="PTHR13710:SF105">
    <property type="entry name" value="ATP-DEPENDENT DNA HELICASE Q1"/>
    <property type="match status" value="1"/>
</dbReference>
<reference evidence="10 11" key="1">
    <citation type="journal article" date="2023" name="Elife">
        <title>Identification of key yeast species and microbe-microbe interactions impacting larval growth of Drosophila in the wild.</title>
        <authorList>
            <person name="Mure A."/>
            <person name="Sugiura Y."/>
            <person name="Maeda R."/>
            <person name="Honda K."/>
            <person name="Sakurai N."/>
            <person name="Takahashi Y."/>
            <person name="Watada M."/>
            <person name="Katoh T."/>
            <person name="Gotoh A."/>
            <person name="Gotoh Y."/>
            <person name="Taniguchi I."/>
            <person name="Nakamura K."/>
            <person name="Hayashi T."/>
            <person name="Katayama T."/>
            <person name="Uemura T."/>
            <person name="Hattori Y."/>
        </authorList>
    </citation>
    <scope>NUCLEOTIDE SEQUENCE [LARGE SCALE GENOMIC DNA]</scope>
    <source>
        <strain evidence="10 11">KH-74</strain>
    </source>
</reference>
<keyword evidence="10" id="KW-0347">Helicase</keyword>
<dbReference type="InterPro" id="IPR001650">
    <property type="entry name" value="Helicase_C-like"/>
</dbReference>
<keyword evidence="11" id="KW-1185">Reference proteome</keyword>
<evidence type="ECO:0000256" key="3">
    <source>
        <dbReference type="ARBA" id="ARBA00022840"/>
    </source>
</evidence>
<evidence type="ECO:0000256" key="4">
    <source>
        <dbReference type="ARBA" id="ARBA00023125"/>
    </source>
</evidence>
<evidence type="ECO:0000313" key="10">
    <source>
        <dbReference type="EMBL" id="GMM57913.1"/>
    </source>
</evidence>
<evidence type="ECO:0000256" key="1">
    <source>
        <dbReference type="ARBA" id="ARBA00005446"/>
    </source>
</evidence>
<evidence type="ECO:0000256" key="2">
    <source>
        <dbReference type="ARBA" id="ARBA00022741"/>
    </source>
</evidence>
<feature type="domain" description="Helicase ATP-binding" evidence="8">
    <location>
        <begin position="317"/>
        <end position="488"/>
    </location>
</feature>
<dbReference type="GO" id="GO:0005737">
    <property type="term" value="C:cytoplasm"/>
    <property type="evidence" value="ECO:0007669"/>
    <property type="project" value="TreeGrafter"/>
</dbReference>
<dbReference type="SMART" id="SM00487">
    <property type="entry name" value="DEXDc"/>
    <property type="match status" value="1"/>
</dbReference>
<gene>
    <name evidence="10" type="ORF">DAKH74_045290</name>
</gene>
<dbReference type="InterPro" id="IPR027417">
    <property type="entry name" value="P-loop_NTPase"/>
</dbReference>
<evidence type="ECO:0000256" key="5">
    <source>
        <dbReference type="ARBA" id="ARBA00023235"/>
    </source>
</evidence>
<dbReference type="PANTHER" id="PTHR13710">
    <property type="entry name" value="DNA HELICASE RECQ FAMILY MEMBER"/>
    <property type="match status" value="1"/>
</dbReference>
<dbReference type="Proteomes" id="UP001377567">
    <property type="component" value="Unassembled WGS sequence"/>
</dbReference>
<protein>
    <recommendedName>
        <fullName evidence="7">DNA 3'-5' helicase</fullName>
        <ecNumber evidence="7">5.6.2.4</ecNumber>
    </recommendedName>
</protein>
<keyword evidence="2" id="KW-0547">Nucleotide-binding</keyword>
<comment type="caution">
    <text evidence="10">The sequence shown here is derived from an EMBL/GenBank/DDBJ whole genome shotgun (WGS) entry which is preliminary data.</text>
</comment>
<dbReference type="Gene3D" id="3.40.50.300">
    <property type="entry name" value="P-loop containing nucleotide triphosphate hydrolases"/>
    <property type="match status" value="2"/>
</dbReference>
<dbReference type="GO" id="GO:0003677">
    <property type="term" value="F:DNA binding"/>
    <property type="evidence" value="ECO:0007669"/>
    <property type="project" value="UniProtKB-KW"/>
</dbReference>
<evidence type="ECO:0000313" key="11">
    <source>
        <dbReference type="Proteomes" id="UP001377567"/>
    </source>
</evidence>
<proteinExistence type="inferred from homology"/>
<organism evidence="10 11">
    <name type="scientific">Maudiozyma humilis</name>
    <name type="common">Sour dough yeast</name>
    <name type="synonym">Kazachstania humilis</name>
    <dbReference type="NCBI Taxonomy" id="51915"/>
    <lineage>
        <taxon>Eukaryota</taxon>
        <taxon>Fungi</taxon>
        <taxon>Dikarya</taxon>
        <taxon>Ascomycota</taxon>
        <taxon>Saccharomycotina</taxon>
        <taxon>Saccharomycetes</taxon>
        <taxon>Saccharomycetales</taxon>
        <taxon>Saccharomycetaceae</taxon>
        <taxon>Maudiozyma</taxon>
    </lineage>
</organism>
<dbReference type="InterPro" id="IPR011545">
    <property type="entry name" value="DEAD/DEAH_box_helicase_dom"/>
</dbReference>
<accession>A0AAV5S4X8</accession>
<dbReference type="CDD" id="cd18785">
    <property type="entry name" value="SF2_C"/>
    <property type="match status" value="1"/>
</dbReference>
<dbReference type="GO" id="GO:0005524">
    <property type="term" value="F:ATP binding"/>
    <property type="evidence" value="ECO:0007669"/>
    <property type="project" value="UniProtKB-KW"/>
</dbReference>
<comment type="similarity">
    <text evidence="1">Belongs to the helicase family. RecQ subfamily.</text>
</comment>
<dbReference type="AlphaFoldDB" id="A0AAV5S4X8"/>
<dbReference type="PROSITE" id="PS51192">
    <property type="entry name" value="HELICASE_ATP_BIND_1"/>
    <property type="match status" value="1"/>
</dbReference>
<evidence type="ECO:0000259" key="9">
    <source>
        <dbReference type="PROSITE" id="PS51194"/>
    </source>
</evidence>
<keyword evidence="10" id="KW-0378">Hydrolase</keyword>
<dbReference type="PROSITE" id="PS51194">
    <property type="entry name" value="HELICASE_CTER"/>
    <property type="match status" value="1"/>
</dbReference>
<feature type="domain" description="Helicase C-terminal" evidence="9">
    <location>
        <begin position="532"/>
        <end position="680"/>
    </location>
</feature>
<dbReference type="Pfam" id="PF00271">
    <property type="entry name" value="Helicase_C"/>
    <property type="match status" value="1"/>
</dbReference>
<keyword evidence="4" id="KW-0238">DNA-binding</keyword>
<comment type="catalytic activity">
    <reaction evidence="6">
        <text>Couples ATP hydrolysis with the unwinding of duplex DNA by translocating in the 3'-5' direction.</text>
        <dbReference type="EC" id="5.6.2.4"/>
    </reaction>
</comment>
<evidence type="ECO:0000259" key="8">
    <source>
        <dbReference type="PROSITE" id="PS51192"/>
    </source>
</evidence>
<dbReference type="GO" id="GO:0000724">
    <property type="term" value="P:double-strand break repair via homologous recombination"/>
    <property type="evidence" value="ECO:0007669"/>
    <property type="project" value="TreeGrafter"/>
</dbReference>
<evidence type="ECO:0000256" key="7">
    <source>
        <dbReference type="ARBA" id="ARBA00034808"/>
    </source>
</evidence>
<dbReference type="SUPFAM" id="SSF52540">
    <property type="entry name" value="P-loop containing nucleoside triphosphate hydrolases"/>
    <property type="match status" value="1"/>
</dbReference>
<keyword evidence="3" id="KW-0067">ATP-binding</keyword>
<sequence length="735" mass="82851">MAPSPIEESQMLPETIVKKIEEIGRCIMWMIFLASGESYRFPELLILKYGGNDRNIFIDSQSRRLDIITGYSKSRAFNLLLKQLDETTSAYVFHYIMVERVMLRLALTEEFAGMHRDIFEGMDEEDRIDVVTSTTDDYVRVPDNLREHSSNVLQSFLFVQPSRGTLVSYDFFSAIFRQFPVMVGQSADSRLNLRQLRQGIVALTRDCIDVSENSPNIMSAKELVAGHSVTVAFQNYGVDSTVGLGDQTLLMSALIVAVCHGWQDWLGVGEVESVIEEVPKLEPLVFQGCVDDLELAGRELYGRKFAFRDGQQFIMNEIYNSSRKLIPVQVLPGYGKTALFQLPLLAMKRRCQKKRIVFVLVPYITLMGDMFQRLNKGGLNVQYATNVSRMNENDITADVYVTCFESARDDHFMELFSNWPYRFRNVHLGYLVVDEFHNVGYQDYRKEVTQGFRHLDVSNFAKVVMLSGTIGKGRFGLHLKAIGITAEPTEQVEDSDKVRIFDAVKEIPLRKVVKTVIAVDSLGVAEEKTIWLVKRFMELVPNEKIIIVCSRITSVEKLGWLIYAGHTPVFVHGSMSSKEKISRFAEFSENPEKRLLIGTKLISEGIDIANLGCIVMCNFVPSLTGLIQTARRLRRGGNCFIFWSSCDDDKDDFPRYLPDVVINSQLAAYYGCSGSTEDHPMPVYEGRCDKLLSSGPTSTPVVAEEELSMGDDSLFAYCESLGGEGGVSTDSDSFT</sequence>
<dbReference type="GO" id="GO:0005694">
    <property type="term" value="C:chromosome"/>
    <property type="evidence" value="ECO:0007669"/>
    <property type="project" value="TreeGrafter"/>
</dbReference>
<dbReference type="Pfam" id="PF00270">
    <property type="entry name" value="DEAD"/>
    <property type="match status" value="1"/>
</dbReference>
<dbReference type="EMBL" id="BTGD01000016">
    <property type="protein sequence ID" value="GMM57913.1"/>
    <property type="molecule type" value="Genomic_DNA"/>
</dbReference>
<evidence type="ECO:0000256" key="6">
    <source>
        <dbReference type="ARBA" id="ARBA00034617"/>
    </source>
</evidence>
<dbReference type="EC" id="5.6.2.4" evidence="7"/>
<name>A0AAV5S4X8_MAUHU</name>
<keyword evidence="5" id="KW-0413">Isomerase</keyword>
<dbReference type="SMART" id="SM00490">
    <property type="entry name" value="HELICc"/>
    <property type="match status" value="1"/>
</dbReference>